<name>A0ABZ2U2M7_9ACTN</name>
<sequence>MANIDLSGLDALIKFGNVQGSSIGLGGSTGNGGGAGDSTGGGTSFGS</sequence>
<dbReference type="RefSeq" id="WP_157086072.1">
    <property type="nucleotide sequence ID" value="NZ_CP136137.1"/>
</dbReference>
<gene>
    <name evidence="2" type="ORF">RVF87_19215</name>
</gene>
<organism evidence="2 3">
    <name type="scientific">Gordonia hydrophobica</name>
    <dbReference type="NCBI Taxonomy" id="40516"/>
    <lineage>
        <taxon>Bacteria</taxon>
        <taxon>Bacillati</taxon>
        <taxon>Actinomycetota</taxon>
        <taxon>Actinomycetes</taxon>
        <taxon>Mycobacteriales</taxon>
        <taxon>Gordoniaceae</taxon>
        <taxon>Gordonia</taxon>
    </lineage>
</organism>
<dbReference type="EMBL" id="CP136137">
    <property type="protein sequence ID" value="WYY07121.1"/>
    <property type="molecule type" value="Genomic_DNA"/>
</dbReference>
<reference evidence="2 3" key="1">
    <citation type="journal article" date="2023" name="Virus Evol.">
        <title>Computational host range prediction-The good, the bad, and the ugly.</title>
        <authorList>
            <person name="Howell A.A."/>
            <person name="Versoza C.J."/>
            <person name="Pfeifer S.P."/>
        </authorList>
    </citation>
    <scope>NUCLEOTIDE SEQUENCE [LARGE SCALE GENOMIC DNA]</scope>
    <source>
        <strain evidence="2 3">1610/1b</strain>
    </source>
</reference>
<dbReference type="Proteomes" id="UP001479933">
    <property type="component" value="Chromosome"/>
</dbReference>
<evidence type="ECO:0000256" key="1">
    <source>
        <dbReference type="SAM" id="MobiDB-lite"/>
    </source>
</evidence>
<evidence type="ECO:0000313" key="2">
    <source>
        <dbReference type="EMBL" id="WYY07121.1"/>
    </source>
</evidence>
<evidence type="ECO:0000313" key="3">
    <source>
        <dbReference type="Proteomes" id="UP001479933"/>
    </source>
</evidence>
<accession>A0ABZ2U2M7</accession>
<feature type="region of interest" description="Disordered" evidence="1">
    <location>
        <begin position="26"/>
        <end position="47"/>
    </location>
</feature>
<keyword evidence="3" id="KW-1185">Reference proteome</keyword>
<proteinExistence type="predicted"/>
<protein>
    <submittedName>
        <fullName evidence="2">Uncharacterized protein</fullName>
    </submittedName>
</protein>